<feature type="chain" id="PRO_5042587797" evidence="2">
    <location>
        <begin position="24"/>
        <end position="358"/>
    </location>
</feature>
<gene>
    <name evidence="3" type="ORF">B0T23DRAFT_318711</name>
</gene>
<evidence type="ECO:0000256" key="1">
    <source>
        <dbReference type="SAM" id="MobiDB-lite"/>
    </source>
</evidence>
<evidence type="ECO:0000313" key="3">
    <source>
        <dbReference type="EMBL" id="KAK3491138.1"/>
    </source>
</evidence>
<dbReference type="GeneID" id="87872711"/>
<dbReference type="InterPro" id="IPR025649">
    <property type="entry name" value="DUF4360"/>
</dbReference>
<dbReference type="RefSeq" id="XP_062692321.1">
    <property type="nucleotide sequence ID" value="XM_062835089.1"/>
</dbReference>
<dbReference type="PANTHER" id="PTHR38847:SF1">
    <property type="entry name" value="PSEUDOURIDINE SYNTHASE RSUA_RLUA-LIKE DOMAIN-CONTAINING PROTEIN"/>
    <property type="match status" value="1"/>
</dbReference>
<evidence type="ECO:0000256" key="2">
    <source>
        <dbReference type="SAM" id="SignalP"/>
    </source>
</evidence>
<dbReference type="AlphaFoldDB" id="A0AAJ0I6H4"/>
<dbReference type="PANTHER" id="PTHR38847">
    <property type="match status" value="1"/>
</dbReference>
<feature type="signal peptide" evidence="2">
    <location>
        <begin position="1"/>
        <end position="23"/>
    </location>
</feature>
<reference evidence="3 4" key="1">
    <citation type="journal article" date="2023" name="Mol. Phylogenet. Evol.">
        <title>Genome-scale phylogeny and comparative genomics of the fungal order Sordariales.</title>
        <authorList>
            <person name="Hensen N."/>
            <person name="Bonometti L."/>
            <person name="Westerberg I."/>
            <person name="Brannstrom I.O."/>
            <person name="Guillou S."/>
            <person name="Cros-Aarteil S."/>
            <person name="Calhoun S."/>
            <person name="Haridas S."/>
            <person name="Kuo A."/>
            <person name="Mondo S."/>
            <person name="Pangilinan J."/>
            <person name="Riley R."/>
            <person name="LaButti K."/>
            <person name="Andreopoulos B."/>
            <person name="Lipzen A."/>
            <person name="Chen C."/>
            <person name="Yan M."/>
            <person name="Daum C."/>
            <person name="Ng V."/>
            <person name="Clum A."/>
            <person name="Steindorff A."/>
            <person name="Ohm R.A."/>
            <person name="Martin F."/>
            <person name="Silar P."/>
            <person name="Natvig D.O."/>
            <person name="Lalanne C."/>
            <person name="Gautier V."/>
            <person name="Ament-Velasquez S.L."/>
            <person name="Kruys A."/>
            <person name="Hutchinson M.I."/>
            <person name="Powell A.J."/>
            <person name="Barry K."/>
            <person name="Miller A.N."/>
            <person name="Grigoriev I.V."/>
            <person name="Debuchy R."/>
            <person name="Gladieux P."/>
            <person name="Hiltunen Thoren M."/>
            <person name="Johannesson H."/>
        </authorList>
    </citation>
    <scope>NUCLEOTIDE SEQUENCE [LARGE SCALE GENOMIC DNA]</scope>
    <source>
        <strain evidence="3 4">FGSC 10403</strain>
    </source>
</reference>
<comment type="caution">
    <text evidence="3">The sequence shown here is derived from an EMBL/GenBank/DDBJ whole genome shotgun (WGS) entry which is preliminary data.</text>
</comment>
<keyword evidence="4" id="KW-1185">Reference proteome</keyword>
<name>A0AAJ0I6H4_9PEZI</name>
<accession>A0AAJ0I6H4</accession>
<organism evidence="3 4">
    <name type="scientific">Neurospora hispaniola</name>
    <dbReference type="NCBI Taxonomy" id="588809"/>
    <lineage>
        <taxon>Eukaryota</taxon>
        <taxon>Fungi</taxon>
        <taxon>Dikarya</taxon>
        <taxon>Ascomycota</taxon>
        <taxon>Pezizomycotina</taxon>
        <taxon>Sordariomycetes</taxon>
        <taxon>Sordariomycetidae</taxon>
        <taxon>Sordariales</taxon>
        <taxon>Sordariaceae</taxon>
        <taxon>Neurospora</taxon>
    </lineage>
</organism>
<keyword evidence="2" id="KW-0732">Signal</keyword>
<dbReference type="EMBL" id="JAULSX010000005">
    <property type="protein sequence ID" value="KAK3491138.1"/>
    <property type="molecule type" value="Genomic_DNA"/>
</dbReference>
<feature type="region of interest" description="Disordered" evidence="1">
    <location>
        <begin position="212"/>
        <end position="231"/>
    </location>
</feature>
<feature type="compositionally biased region" description="Polar residues" evidence="1">
    <location>
        <begin position="218"/>
        <end position="231"/>
    </location>
</feature>
<evidence type="ECO:0000313" key="4">
    <source>
        <dbReference type="Proteomes" id="UP001285908"/>
    </source>
</evidence>
<protein>
    <submittedName>
        <fullName evidence="3">Uncharacterized protein</fullName>
    </submittedName>
</protein>
<sequence>MRFPTTTSTLSLLILLQLHAAEAAFSISFLSSLPSLATDNGIPNQNLLTYLSTTHDTSPLNSSALCTTILSRDKTALLLPNARIPLSSAGFIGCFLEKPQGPQAEEDNQHQQLVFTGIPAGWQFSIAEITIGGWLDLERGSFVERVSLSLMYPVPCTEKIAGGGGDTSSSMGQVMLNSEEEEEVEKEEVEKEEVEKVDKGWRWKWDLIKRREPGKPSKATQATKGSQDLQSQSQALVDTATAIAPYGRFGTGYRGAFNLSMPVKPSSGASKKGKRKQRLAVSSCSTGAEMEVRLGAELWFSLSSEQIEFDDTVAHRGMLGGELGEPGELPGEGDGRHQGWEACEKTLRVGMRGEWKRC</sequence>
<proteinExistence type="predicted"/>
<dbReference type="Proteomes" id="UP001285908">
    <property type="component" value="Unassembled WGS sequence"/>
</dbReference>